<feature type="domain" description="D-isomer specific 2-hydroxyacid dehydrogenase NAD-binding" evidence="5">
    <location>
        <begin position="106"/>
        <end position="278"/>
    </location>
</feature>
<keyword evidence="2" id="KW-0520">NAD</keyword>
<dbReference type="Proteomes" id="UP001595711">
    <property type="component" value="Unassembled WGS sequence"/>
</dbReference>
<dbReference type="CDD" id="cd12156">
    <property type="entry name" value="HPPR"/>
    <property type="match status" value="1"/>
</dbReference>
<evidence type="ECO:0000313" key="7">
    <source>
        <dbReference type="Proteomes" id="UP001595711"/>
    </source>
</evidence>
<protein>
    <submittedName>
        <fullName evidence="6">2-hydroxyacid dehydrogenase</fullName>
    </submittedName>
</protein>
<dbReference type="InterPro" id="IPR006140">
    <property type="entry name" value="D-isomer_DH_NAD-bd"/>
</dbReference>
<evidence type="ECO:0000256" key="1">
    <source>
        <dbReference type="ARBA" id="ARBA00023002"/>
    </source>
</evidence>
<evidence type="ECO:0000256" key="2">
    <source>
        <dbReference type="ARBA" id="ARBA00023027"/>
    </source>
</evidence>
<comment type="caution">
    <text evidence="6">The sequence shown here is derived from an EMBL/GenBank/DDBJ whole genome shotgun (WGS) entry which is preliminary data.</text>
</comment>
<keyword evidence="7" id="KW-1185">Reference proteome</keyword>
<evidence type="ECO:0000259" key="5">
    <source>
        <dbReference type="Pfam" id="PF02826"/>
    </source>
</evidence>
<dbReference type="PANTHER" id="PTHR10996">
    <property type="entry name" value="2-HYDROXYACID DEHYDROGENASE-RELATED"/>
    <property type="match status" value="1"/>
</dbReference>
<dbReference type="InterPro" id="IPR036291">
    <property type="entry name" value="NAD(P)-bd_dom_sf"/>
</dbReference>
<dbReference type="RefSeq" id="WP_379728136.1">
    <property type="nucleotide sequence ID" value="NZ_JBHRYJ010000003.1"/>
</dbReference>
<evidence type="ECO:0000259" key="4">
    <source>
        <dbReference type="Pfam" id="PF00389"/>
    </source>
</evidence>
<dbReference type="PANTHER" id="PTHR10996:SF178">
    <property type="entry name" value="2-HYDROXYACID DEHYDROGENASE YGL185C-RELATED"/>
    <property type="match status" value="1"/>
</dbReference>
<comment type="similarity">
    <text evidence="3">Belongs to the D-isomer specific 2-hydroxyacid dehydrogenase family.</text>
</comment>
<sequence>MGIEILQTTALPINAALQRDYTVHALWQTADKAALLKDIAPRIRGMVTSGGVGADRALIEALPKLEIISSFGVGYDPIDIDCAKERKVIVTNTPDVLTDDVADVAMALMLAMMRRIPQGDAFVRQGRWLKDKLPLTDKLGGKVMGVVGLGRIGQAIARRAEPFGVEIRYFGPRKKADIAWQYYGDLVAMARDVDILMIACPGGKETEQLVNAAVIDALGSKGYIVNIARGSVVEEPAMVDALVNGRLAGAGLDVFANEPQVPEALLKLDNVALAPHVGSATHATRAAMGQLVLDNLAAHFAGKPVLTRVV</sequence>
<accession>A0ABV7VHL3</accession>
<evidence type="ECO:0000256" key="3">
    <source>
        <dbReference type="RuleBase" id="RU003719"/>
    </source>
</evidence>
<dbReference type="InterPro" id="IPR006139">
    <property type="entry name" value="D-isomer_2_OHA_DH_cat_dom"/>
</dbReference>
<dbReference type="EMBL" id="JBHRYJ010000003">
    <property type="protein sequence ID" value="MFC3676884.1"/>
    <property type="molecule type" value="Genomic_DNA"/>
</dbReference>
<proteinExistence type="inferred from homology"/>
<reference evidence="7" key="1">
    <citation type="journal article" date="2019" name="Int. J. Syst. Evol. Microbiol.">
        <title>The Global Catalogue of Microorganisms (GCM) 10K type strain sequencing project: providing services to taxonomists for standard genome sequencing and annotation.</title>
        <authorList>
            <consortium name="The Broad Institute Genomics Platform"/>
            <consortium name="The Broad Institute Genome Sequencing Center for Infectious Disease"/>
            <person name="Wu L."/>
            <person name="Ma J."/>
        </authorList>
    </citation>
    <scope>NUCLEOTIDE SEQUENCE [LARGE SCALE GENOMIC DNA]</scope>
    <source>
        <strain evidence="7">KCTC 42182</strain>
    </source>
</reference>
<organism evidence="6 7">
    <name type="scientific">Ferrovibrio xuzhouensis</name>
    <dbReference type="NCBI Taxonomy" id="1576914"/>
    <lineage>
        <taxon>Bacteria</taxon>
        <taxon>Pseudomonadati</taxon>
        <taxon>Pseudomonadota</taxon>
        <taxon>Alphaproteobacteria</taxon>
        <taxon>Rhodospirillales</taxon>
        <taxon>Rhodospirillaceae</taxon>
        <taxon>Ferrovibrio</taxon>
    </lineage>
</organism>
<dbReference type="Gene3D" id="3.40.50.720">
    <property type="entry name" value="NAD(P)-binding Rossmann-like Domain"/>
    <property type="match status" value="2"/>
</dbReference>
<keyword evidence="1 3" id="KW-0560">Oxidoreductase</keyword>
<dbReference type="InterPro" id="IPR050223">
    <property type="entry name" value="D-isomer_2-hydroxyacid_DH"/>
</dbReference>
<evidence type="ECO:0000313" key="6">
    <source>
        <dbReference type="EMBL" id="MFC3676884.1"/>
    </source>
</evidence>
<feature type="domain" description="D-isomer specific 2-hydroxyacid dehydrogenase catalytic" evidence="4">
    <location>
        <begin position="21"/>
        <end position="309"/>
    </location>
</feature>
<name>A0ABV7VHL3_9PROT</name>
<dbReference type="SUPFAM" id="SSF52283">
    <property type="entry name" value="Formate/glycerate dehydrogenase catalytic domain-like"/>
    <property type="match status" value="1"/>
</dbReference>
<dbReference type="Pfam" id="PF00389">
    <property type="entry name" value="2-Hacid_dh"/>
    <property type="match status" value="1"/>
</dbReference>
<dbReference type="SUPFAM" id="SSF51735">
    <property type="entry name" value="NAD(P)-binding Rossmann-fold domains"/>
    <property type="match status" value="1"/>
</dbReference>
<gene>
    <name evidence="6" type="ORF">ACFOOQ_15105</name>
</gene>
<dbReference type="Pfam" id="PF02826">
    <property type="entry name" value="2-Hacid_dh_C"/>
    <property type="match status" value="1"/>
</dbReference>